<reference evidence="4 5" key="1">
    <citation type="submission" date="2018-01" db="EMBL/GenBank/DDBJ databases">
        <title>Co-occurrence of chitin degradation, pigmentation and bioactivity in marine Pseudoalteromonas.</title>
        <authorList>
            <person name="Paulsen S."/>
            <person name="Gram L."/>
            <person name="Machado H."/>
        </authorList>
    </citation>
    <scope>NUCLEOTIDE SEQUENCE [LARGE SCALE GENOMIC DNA]</scope>
    <source>
        <strain evidence="4 5">S3898</strain>
    </source>
</reference>
<dbReference type="Pfam" id="PF02567">
    <property type="entry name" value="PhzC-PhzF"/>
    <property type="match status" value="1"/>
</dbReference>
<dbReference type="SUPFAM" id="SSF54506">
    <property type="entry name" value="Diaminopimelate epimerase-like"/>
    <property type="match status" value="1"/>
</dbReference>
<dbReference type="PANTHER" id="PTHR13774:SF39">
    <property type="entry name" value="BIOSYNTHESIS PROTEIN, PUTATIVE-RELATED"/>
    <property type="match status" value="1"/>
</dbReference>
<sequence>MDGKGGNPAGVVLNADDLSYAEKLKIAQAVGYSETAFVSKDAEVDFEVSFFTVTDEVNFCGHATLATFSTLFSKDLISAGKYKQRTKAGILSVNVEENGRVVMEQACPTYLQTFEYKDIAQLIGLPLDILSSTQLPIEVISTGLHDVIVPVPSGYLDKLQIDNEKLSEFCEKHDLIGMHAFELNNSESELTASCRNFAPLFGIPEESATGSSNGALACYLTKHVFKEEESHDFVFEQGRAMGCASRLSASVKLENGQVSKVEVGGEAKEIGVLKVG</sequence>
<organism evidence="4 5">
    <name type="scientific">Pseudoalteromonas phenolica</name>
    <dbReference type="NCBI Taxonomy" id="161398"/>
    <lineage>
        <taxon>Bacteria</taxon>
        <taxon>Pseudomonadati</taxon>
        <taxon>Pseudomonadota</taxon>
        <taxon>Gammaproteobacteria</taxon>
        <taxon>Alteromonadales</taxon>
        <taxon>Pseudoalteromonadaceae</taxon>
        <taxon>Pseudoalteromonas</taxon>
    </lineage>
</organism>
<dbReference type="InterPro" id="IPR003719">
    <property type="entry name" value="Phenazine_PhzF-like"/>
</dbReference>
<feature type="active site" evidence="3">
    <location>
        <position position="34"/>
    </location>
</feature>
<dbReference type="GO" id="GO:0016853">
    <property type="term" value="F:isomerase activity"/>
    <property type="evidence" value="ECO:0007669"/>
    <property type="project" value="UniProtKB-KW"/>
</dbReference>
<dbReference type="PIRSF" id="PIRSF016184">
    <property type="entry name" value="PhzC_PhzF"/>
    <property type="match status" value="1"/>
</dbReference>
<dbReference type="GO" id="GO:0005737">
    <property type="term" value="C:cytoplasm"/>
    <property type="evidence" value="ECO:0007669"/>
    <property type="project" value="TreeGrafter"/>
</dbReference>
<dbReference type="EMBL" id="PPSX01000030">
    <property type="protein sequence ID" value="RZQ53360.1"/>
    <property type="molecule type" value="Genomic_DNA"/>
</dbReference>
<accession>A0A4Q7IN59</accession>
<comment type="similarity">
    <text evidence="1">Belongs to the PhzF family.</text>
</comment>
<dbReference type="AlphaFoldDB" id="A0A4Q7IN59"/>
<protein>
    <submittedName>
        <fullName evidence="4">Phenazine biosynthesis protein PhzF</fullName>
    </submittedName>
</protein>
<keyword evidence="2" id="KW-0413">Isomerase</keyword>
<evidence type="ECO:0000313" key="4">
    <source>
        <dbReference type="EMBL" id="RZQ53360.1"/>
    </source>
</evidence>
<dbReference type="NCBIfam" id="TIGR00654">
    <property type="entry name" value="PhzF_family"/>
    <property type="match status" value="1"/>
</dbReference>
<name>A0A4Q7IN59_9GAMM</name>
<dbReference type="Proteomes" id="UP000291338">
    <property type="component" value="Unassembled WGS sequence"/>
</dbReference>
<proteinExistence type="inferred from homology"/>
<evidence type="ECO:0000256" key="3">
    <source>
        <dbReference type="PIRSR" id="PIRSR016184-1"/>
    </source>
</evidence>
<evidence type="ECO:0000256" key="2">
    <source>
        <dbReference type="ARBA" id="ARBA00023235"/>
    </source>
</evidence>
<evidence type="ECO:0000256" key="1">
    <source>
        <dbReference type="ARBA" id="ARBA00008270"/>
    </source>
</evidence>
<dbReference type="PANTHER" id="PTHR13774">
    <property type="entry name" value="PHENAZINE BIOSYNTHESIS PROTEIN"/>
    <property type="match status" value="1"/>
</dbReference>
<dbReference type="Gene3D" id="3.10.310.10">
    <property type="entry name" value="Diaminopimelate Epimerase, Chain A, domain 1"/>
    <property type="match status" value="2"/>
</dbReference>
<gene>
    <name evidence="4" type="ORF">C1E23_09800</name>
</gene>
<evidence type="ECO:0000313" key="5">
    <source>
        <dbReference type="Proteomes" id="UP000291338"/>
    </source>
</evidence>
<comment type="caution">
    <text evidence="4">The sequence shown here is derived from an EMBL/GenBank/DDBJ whole genome shotgun (WGS) entry which is preliminary data.</text>
</comment>